<keyword evidence="3 4" id="KW-0012">Acyltransferase</keyword>
<dbReference type="GO" id="GO:0016746">
    <property type="term" value="F:acyltransferase activity"/>
    <property type="evidence" value="ECO:0007669"/>
    <property type="project" value="UniProtKB-KW"/>
</dbReference>
<evidence type="ECO:0000313" key="5">
    <source>
        <dbReference type="Proteomes" id="UP000525652"/>
    </source>
</evidence>
<evidence type="ECO:0000256" key="1">
    <source>
        <dbReference type="ARBA" id="ARBA00022679"/>
    </source>
</evidence>
<dbReference type="EMBL" id="JACHVA010000138">
    <property type="protein sequence ID" value="MBC2604038.1"/>
    <property type="molecule type" value="Genomic_DNA"/>
</dbReference>
<evidence type="ECO:0000313" key="4">
    <source>
        <dbReference type="EMBL" id="MBC2604038.1"/>
    </source>
</evidence>
<sequence length="247" mass="26577">MSESKRFKVQSEIAGEKESSLRRYQDLVIGSRRWRDLFLYEMVQLMASWVPGALGLVLRKKLYPFLLGECGSGVVFGRDVVLRHPGKIKIGSGVIIDDGVMLDAKGDEHSGIELADGVFIGRGSILSCKGGTIRLGARSNIGFHSEVFSSNKVEIGEDVMIAAYVYILGGGTYRTDRTDIPMNLQYDFEGKGGVVIGDDVWVAAHAVVFDGVQIGDGSVVGASAVVNRDIAPRSVSVGIPARAVAER</sequence>
<dbReference type="PANTHER" id="PTHR23416">
    <property type="entry name" value="SIALIC ACID SYNTHASE-RELATED"/>
    <property type="match status" value="1"/>
</dbReference>
<dbReference type="InterPro" id="IPR051159">
    <property type="entry name" value="Hexapeptide_acetyltransf"/>
</dbReference>
<protein>
    <submittedName>
        <fullName evidence="4">Acyltransferase</fullName>
    </submittedName>
</protein>
<dbReference type="RefSeq" id="WP_185694655.1">
    <property type="nucleotide sequence ID" value="NZ_JACHVA010000138.1"/>
</dbReference>
<keyword evidence="2" id="KW-0677">Repeat</keyword>
<dbReference type="InterPro" id="IPR011004">
    <property type="entry name" value="Trimer_LpxA-like_sf"/>
</dbReference>
<proteinExistence type="predicted"/>
<comment type="caution">
    <text evidence="4">The sequence shown here is derived from an EMBL/GenBank/DDBJ whole genome shotgun (WGS) entry which is preliminary data.</text>
</comment>
<dbReference type="InterPro" id="IPR018357">
    <property type="entry name" value="Hexapep_transf_CS"/>
</dbReference>
<evidence type="ECO:0000256" key="3">
    <source>
        <dbReference type="ARBA" id="ARBA00023315"/>
    </source>
</evidence>
<evidence type="ECO:0000256" key="2">
    <source>
        <dbReference type="ARBA" id="ARBA00022737"/>
    </source>
</evidence>
<dbReference type="Gene3D" id="2.160.10.10">
    <property type="entry name" value="Hexapeptide repeat proteins"/>
    <property type="match status" value="2"/>
</dbReference>
<dbReference type="PROSITE" id="PS00101">
    <property type="entry name" value="HEXAPEP_TRANSFERASES"/>
    <property type="match status" value="1"/>
</dbReference>
<dbReference type="CDD" id="cd04647">
    <property type="entry name" value="LbH_MAT_like"/>
    <property type="match status" value="1"/>
</dbReference>
<organism evidence="4 5">
    <name type="scientific">Puniceicoccus vermicola</name>
    <dbReference type="NCBI Taxonomy" id="388746"/>
    <lineage>
        <taxon>Bacteria</taxon>
        <taxon>Pseudomonadati</taxon>
        <taxon>Verrucomicrobiota</taxon>
        <taxon>Opitutia</taxon>
        <taxon>Puniceicoccales</taxon>
        <taxon>Puniceicoccaceae</taxon>
        <taxon>Puniceicoccus</taxon>
    </lineage>
</organism>
<dbReference type="Pfam" id="PF00132">
    <property type="entry name" value="Hexapep"/>
    <property type="match status" value="1"/>
</dbReference>
<keyword evidence="1 4" id="KW-0808">Transferase</keyword>
<dbReference type="Proteomes" id="UP000525652">
    <property type="component" value="Unassembled WGS sequence"/>
</dbReference>
<keyword evidence="5" id="KW-1185">Reference proteome</keyword>
<gene>
    <name evidence="4" type="ORF">H5P30_19830</name>
</gene>
<accession>A0A7X1E6F0</accession>
<name>A0A7X1E6F0_9BACT</name>
<dbReference type="SUPFAM" id="SSF51161">
    <property type="entry name" value="Trimeric LpxA-like enzymes"/>
    <property type="match status" value="2"/>
</dbReference>
<reference evidence="4 5" key="1">
    <citation type="submission" date="2020-07" db="EMBL/GenBank/DDBJ databases">
        <authorList>
            <person name="Feng X."/>
        </authorList>
    </citation>
    <scope>NUCLEOTIDE SEQUENCE [LARGE SCALE GENOMIC DNA]</scope>
    <source>
        <strain evidence="4 5">JCM14086</strain>
    </source>
</reference>
<dbReference type="InterPro" id="IPR001451">
    <property type="entry name" value="Hexapep"/>
</dbReference>
<dbReference type="AlphaFoldDB" id="A0A7X1E6F0"/>